<keyword evidence="5" id="KW-1185">Reference proteome</keyword>
<name>A0ABW7QEP4_9MICO</name>
<evidence type="ECO:0000313" key="5">
    <source>
        <dbReference type="Proteomes" id="UP001610861"/>
    </source>
</evidence>
<dbReference type="EMBL" id="JBIQWL010000019">
    <property type="protein sequence ID" value="MFH8253230.1"/>
    <property type="molecule type" value="Genomic_DNA"/>
</dbReference>
<accession>A0ABW7QEP4</accession>
<evidence type="ECO:0000256" key="1">
    <source>
        <dbReference type="ARBA" id="ARBA00023015"/>
    </source>
</evidence>
<organism evidence="4 5">
    <name type="scientific">Microbacterium alkaliflavum</name>
    <dbReference type="NCBI Taxonomy" id="3248839"/>
    <lineage>
        <taxon>Bacteria</taxon>
        <taxon>Bacillati</taxon>
        <taxon>Actinomycetota</taxon>
        <taxon>Actinomycetes</taxon>
        <taxon>Micrococcales</taxon>
        <taxon>Microbacteriaceae</taxon>
        <taxon>Microbacterium</taxon>
    </lineage>
</organism>
<dbReference type="PANTHER" id="PTHR30055">
    <property type="entry name" value="HTH-TYPE TRANSCRIPTIONAL REGULATOR RUTR"/>
    <property type="match status" value="1"/>
</dbReference>
<evidence type="ECO:0000256" key="3">
    <source>
        <dbReference type="ARBA" id="ARBA00023163"/>
    </source>
</evidence>
<sequence>MTDAATPLVRPPQQERSRAAWTRALDAGCALLEAGGIDAVTVTDVCRLSRMSPPSLYARVDGRAGLIAAIYEHGMRRVRALEDSLLTPVDPEDASVEQRVRHVATAMTELFRREQHLLRAVIGSSVQDTRIHSRGVEEALRVQAAMMRVLNLPEDAGHDIAAMIFAELVVNTVYGGEFTADPPADDDVFVARLIRMGVARARQ</sequence>
<gene>
    <name evidence="4" type="ORF">ACH3VR_22885</name>
</gene>
<proteinExistence type="predicted"/>
<dbReference type="PANTHER" id="PTHR30055:SF234">
    <property type="entry name" value="HTH-TYPE TRANSCRIPTIONAL REGULATOR BETI"/>
    <property type="match status" value="1"/>
</dbReference>
<keyword evidence="1" id="KW-0805">Transcription regulation</keyword>
<comment type="caution">
    <text evidence="4">The sequence shown here is derived from an EMBL/GenBank/DDBJ whole genome shotgun (WGS) entry which is preliminary data.</text>
</comment>
<dbReference type="InterPro" id="IPR009057">
    <property type="entry name" value="Homeodomain-like_sf"/>
</dbReference>
<dbReference type="Proteomes" id="UP001610861">
    <property type="component" value="Unassembled WGS sequence"/>
</dbReference>
<dbReference type="Gene3D" id="1.10.357.10">
    <property type="entry name" value="Tetracycline Repressor, domain 2"/>
    <property type="match status" value="1"/>
</dbReference>
<keyword evidence="3" id="KW-0804">Transcription</keyword>
<evidence type="ECO:0000313" key="4">
    <source>
        <dbReference type="EMBL" id="MFH8253230.1"/>
    </source>
</evidence>
<dbReference type="RefSeq" id="WP_397558656.1">
    <property type="nucleotide sequence ID" value="NZ_JBIQWL010000019.1"/>
</dbReference>
<reference evidence="4 5" key="1">
    <citation type="submission" date="2024-09" db="EMBL/GenBank/DDBJ databases">
        <authorList>
            <person name="Pan X."/>
        </authorList>
    </citation>
    <scope>NUCLEOTIDE SEQUENCE [LARGE SCALE GENOMIC DNA]</scope>
    <source>
        <strain evidence="4 5">B2969</strain>
    </source>
</reference>
<keyword evidence="2" id="KW-0238">DNA-binding</keyword>
<protein>
    <submittedName>
        <fullName evidence="4">TetR/AcrR family transcriptional regulator</fullName>
    </submittedName>
</protein>
<dbReference type="InterPro" id="IPR050109">
    <property type="entry name" value="HTH-type_TetR-like_transc_reg"/>
</dbReference>
<evidence type="ECO:0000256" key="2">
    <source>
        <dbReference type="ARBA" id="ARBA00023125"/>
    </source>
</evidence>
<dbReference type="SUPFAM" id="SSF46689">
    <property type="entry name" value="Homeodomain-like"/>
    <property type="match status" value="1"/>
</dbReference>